<keyword evidence="10" id="KW-1185">Reference proteome</keyword>
<evidence type="ECO:0000313" key="10">
    <source>
        <dbReference type="Proteomes" id="UP000192050"/>
    </source>
</evidence>
<keyword evidence="3 4" id="KW-0687">Ribonucleoprotein</keyword>
<dbReference type="InterPro" id="IPR000911">
    <property type="entry name" value="Ribosomal_uL11"/>
</dbReference>
<evidence type="ECO:0000259" key="7">
    <source>
        <dbReference type="Pfam" id="PF03946"/>
    </source>
</evidence>
<dbReference type="EMBL" id="JABGBP010000043">
    <property type="protein sequence ID" value="NOL59545.1"/>
    <property type="molecule type" value="Genomic_DNA"/>
</dbReference>
<dbReference type="GO" id="GO:0006412">
    <property type="term" value="P:translation"/>
    <property type="evidence" value="ECO:0007669"/>
    <property type="project" value="UniProtKB-UniRule"/>
</dbReference>
<evidence type="ECO:0000256" key="2">
    <source>
        <dbReference type="ARBA" id="ARBA00022980"/>
    </source>
</evidence>
<name>A0A1V0N5T6_9ARCH</name>
<dbReference type="Pfam" id="PF03946">
    <property type="entry name" value="Ribosomal_L11_N"/>
    <property type="match status" value="1"/>
</dbReference>
<dbReference type="Proteomes" id="UP000192050">
    <property type="component" value="Chromosome"/>
</dbReference>
<dbReference type="GeneID" id="16024885"/>
<dbReference type="SMART" id="SM00649">
    <property type="entry name" value="RL11"/>
    <property type="match status" value="1"/>
</dbReference>
<dbReference type="KEGG" id="fai:FAD_1620"/>
<dbReference type="InterPro" id="IPR036796">
    <property type="entry name" value="Ribosomal_uL11_N_sf"/>
</dbReference>
<dbReference type="SUPFAM" id="SSF54747">
    <property type="entry name" value="Ribosomal L11/L12e N-terminal domain"/>
    <property type="match status" value="1"/>
</dbReference>
<accession>A0A1V0N5T6</accession>
<protein>
    <recommendedName>
        <fullName evidence="4">Large ribosomal subunit protein uL11</fullName>
    </recommendedName>
</protein>
<comment type="function">
    <text evidence="4">Forms part of the ribosomal stalk which helps the ribosome interact with GTP-bound translation factors.</text>
</comment>
<dbReference type="STRING" id="74969.FAD_1620"/>
<evidence type="ECO:0000256" key="4">
    <source>
        <dbReference type="HAMAP-Rule" id="MF_00736"/>
    </source>
</evidence>
<dbReference type="OrthoDB" id="8842at2157"/>
<dbReference type="HAMAP" id="MF_00736">
    <property type="entry name" value="Ribosomal_uL11"/>
    <property type="match status" value="1"/>
</dbReference>
<evidence type="ECO:0000256" key="3">
    <source>
        <dbReference type="ARBA" id="ARBA00023274"/>
    </source>
</evidence>
<reference evidence="9 11" key="2">
    <citation type="submission" date="2020-05" db="EMBL/GenBank/DDBJ databases">
        <authorList>
            <person name="Zhang R."/>
        </authorList>
    </citation>
    <scope>NUCLEOTIDE SEQUENCE [LARGE SCALE GENOMIC DNA]</scope>
    <source>
        <strain evidence="9 11">DSM 28986</strain>
    </source>
</reference>
<dbReference type="Gene3D" id="3.30.1550.10">
    <property type="entry name" value="Ribosomal protein L11/L12, N-terminal domain"/>
    <property type="match status" value="1"/>
</dbReference>
<evidence type="ECO:0000256" key="5">
    <source>
        <dbReference type="RuleBase" id="RU003978"/>
    </source>
</evidence>
<dbReference type="GO" id="GO:0003735">
    <property type="term" value="F:structural constituent of ribosome"/>
    <property type="evidence" value="ECO:0007669"/>
    <property type="project" value="InterPro"/>
</dbReference>
<evidence type="ECO:0000313" key="11">
    <source>
        <dbReference type="Proteomes" id="UP000546917"/>
    </source>
</evidence>
<evidence type="ECO:0000259" key="6">
    <source>
        <dbReference type="Pfam" id="PF00298"/>
    </source>
</evidence>
<evidence type="ECO:0000313" key="9">
    <source>
        <dbReference type="EMBL" id="NOL59545.1"/>
    </source>
</evidence>
<keyword evidence="4" id="KW-0694">RNA-binding</keyword>
<dbReference type="GO" id="GO:0070180">
    <property type="term" value="F:large ribosomal subunit rRNA binding"/>
    <property type="evidence" value="ECO:0007669"/>
    <property type="project" value="UniProtKB-UniRule"/>
</dbReference>
<evidence type="ECO:0000313" key="8">
    <source>
        <dbReference type="EMBL" id="ARD85464.1"/>
    </source>
</evidence>
<feature type="domain" description="Large ribosomal subunit protein uL11 C-terminal" evidence="6">
    <location>
        <begin position="69"/>
        <end position="136"/>
    </location>
</feature>
<keyword evidence="4" id="KW-0699">rRNA-binding</keyword>
<gene>
    <name evidence="4" type="primary">rpl11</name>
    <name evidence="8" type="ORF">FAD_1620</name>
    <name evidence="9" type="ORF">HLB00_01680</name>
</gene>
<evidence type="ECO:0000256" key="1">
    <source>
        <dbReference type="ARBA" id="ARBA00010537"/>
    </source>
</evidence>
<keyword evidence="2 4" id="KW-0689">Ribosomal protein</keyword>
<dbReference type="NCBIfam" id="NF002232">
    <property type="entry name" value="PRK01143.1"/>
    <property type="match status" value="1"/>
</dbReference>
<reference evidence="8 10" key="1">
    <citation type="submission" date="2011-10" db="EMBL/GenBank/DDBJ databases">
        <title>Metabolic and evolutionary patterns in the extreme acidophile Ferroplasma acidiphilum.</title>
        <authorList>
            <person name="Golyshina O.V."/>
            <person name="Kozyavkin S.A."/>
            <person name="Tatusov R.L."/>
            <person name="Slesarev A.I."/>
            <person name="Golyshin P.N."/>
        </authorList>
    </citation>
    <scope>NUCLEOTIDE SEQUENCE [LARGE SCALE GENOMIC DNA]</scope>
    <source>
        <strain evidence="8">Berkeley</strain>
        <strain evidence="10">Y</strain>
    </source>
</reference>
<dbReference type="Proteomes" id="UP000546917">
    <property type="component" value="Unassembled WGS sequence"/>
</dbReference>
<dbReference type="InterPro" id="IPR036769">
    <property type="entry name" value="Ribosomal_uL11_C_sf"/>
</dbReference>
<feature type="domain" description="Large ribosomal subunit protein uL11 N-terminal" evidence="7">
    <location>
        <begin position="4"/>
        <end position="55"/>
    </location>
</feature>
<proteinExistence type="inferred from homology"/>
<dbReference type="InterPro" id="IPR020784">
    <property type="entry name" value="Ribosomal_uL11_N"/>
</dbReference>
<dbReference type="PANTHER" id="PTHR11661:SF1">
    <property type="entry name" value="LARGE RIBOSOMAL SUBUNIT PROTEIN UL11M"/>
    <property type="match status" value="1"/>
</dbReference>
<dbReference type="EMBL" id="CP015363">
    <property type="protein sequence ID" value="ARD85464.1"/>
    <property type="molecule type" value="Genomic_DNA"/>
</dbReference>
<dbReference type="CDD" id="cd00349">
    <property type="entry name" value="Ribosomal_L11"/>
    <property type="match status" value="1"/>
</dbReference>
<comment type="subunit">
    <text evidence="4">Part of the ribosomal stalk of the 50S ribosomal subunit. Interacts with L10 and the large rRNA to form the base of the stalk. L10 forms an elongated spine to which L12 dimers bind in a sequential fashion forming a multimeric L10(L12)X complex.</text>
</comment>
<sequence length="158" mass="16359">MVAVKTMVEGGKATSGPPLGPALGPLGLNLGQVIKDINEQTKDFAGMQVPVTVNVVDPSTKKYEIIIGIPPTSALLKKEAGIAKGSGKNKENYAGNLTMEQVKKVAESKKSGLLSYTMKGAVLEVLGTALSLGITVDGINAAELQKKIKAGEIDVGEK</sequence>
<comment type="similarity">
    <text evidence="1 4 5">Belongs to the universal ribosomal protein uL11 family.</text>
</comment>
<dbReference type="Pfam" id="PF00298">
    <property type="entry name" value="Ribosomal_L11"/>
    <property type="match status" value="1"/>
</dbReference>
<dbReference type="PANTHER" id="PTHR11661">
    <property type="entry name" value="60S RIBOSOMAL PROTEIN L12"/>
    <property type="match status" value="1"/>
</dbReference>
<dbReference type="AlphaFoldDB" id="A0A1V0N5T6"/>
<dbReference type="RefSeq" id="WP_009886751.1">
    <property type="nucleotide sequence ID" value="NZ_CP015363.1"/>
</dbReference>
<dbReference type="SUPFAM" id="SSF46906">
    <property type="entry name" value="Ribosomal protein L11, C-terminal domain"/>
    <property type="match status" value="1"/>
</dbReference>
<dbReference type="Gene3D" id="1.10.10.250">
    <property type="entry name" value="Ribosomal protein L11, C-terminal domain"/>
    <property type="match status" value="1"/>
</dbReference>
<dbReference type="GO" id="GO:0015934">
    <property type="term" value="C:large ribosomal subunit"/>
    <property type="evidence" value="ECO:0007669"/>
    <property type="project" value="TreeGrafter"/>
</dbReference>
<dbReference type="InterPro" id="IPR020783">
    <property type="entry name" value="Ribosomal_uL11_C"/>
</dbReference>
<organism evidence="8 10">
    <name type="scientific">Ferroplasma acidiphilum</name>
    <dbReference type="NCBI Taxonomy" id="74969"/>
    <lineage>
        <taxon>Archaea</taxon>
        <taxon>Methanobacteriati</taxon>
        <taxon>Thermoplasmatota</taxon>
        <taxon>Thermoplasmata</taxon>
        <taxon>Thermoplasmatales</taxon>
        <taxon>Ferroplasmaceae</taxon>
        <taxon>Ferroplasma</taxon>
    </lineage>
</organism>